<comment type="caution">
    <text evidence="2">The sequence shown here is derived from an EMBL/GenBank/DDBJ whole genome shotgun (WGS) entry which is preliminary data.</text>
</comment>
<dbReference type="EMBL" id="SRSD01000001">
    <property type="protein sequence ID" value="KAA0895381.1"/>
    <property type="molecule type" value="Genomic_DNA"/>
</dbReference>
<gene>
    <name evidence="2" type="ORF">ET418_02345</name>
</gene>
<dbReference type="AlphaFoldDB" id="A0A5A9XUW7"/>
<keyword evidence="3" id="KW-1185">Reference proteome</keyword>
<feature type="signal peptide" evidence="1">
    <location>
        <begin position="1"/>
        <end position="24"/>
    </location>
</feature>
<reference evidence="2 3" key="1">
    <citation type="submission" date="2019-04" db="EMBL/GenBank/DDBJ databases">
        <title>Geobacter ruber sp. nov., ferric-reducing bacteria isolated from paddy soil.</title>
        <authorList>
            <person name="Xu Z."/>
            <person name="Masuda Y."/>
            <person name="Itoh H."/>
            <person name="Senoo K."/>
        </authorList>
    </citation>
    <scope>NUCLEOTIDE SEQUENCE [LARGE SCALE GENOMIC DNA]</scope>
    <source>
        <strain evidence="2 3">Red88</strain>
    </source>
</reference>
<evidence type="ECO:0000313" key="3">
    <source>
        <dbReference type="Proteomes" id="UP000324298"/>
    </source>
</evidence>
<name>A0A5A9XUW7_9BACT</name>
<evidence type="ECO:0000313" key="2">
    <source>
        <dbReference type="EMBL" id="KAA0895381.1"/>
    </source>
</evidence>
<organism evidence="2 3">
    <name type="scientific">Oryzomonas rubra</name>
    <dbReference type="NCBI Taxonomy" id="2509454"/>
    <lineage>
        <taxon>Bacteria</taxon>
        <taxon>Pseudomonadati</taxon>
        <taxon>Thermodesulfobacteriota</taxon>
        <taxon>Desulfuromonadia</taxon>
        <taxon>Geobacterales</taxon>
        <taxon>Geobacteraceae</taxon>
        <taxon>Oryzomonas</taxon>
    </lineage>
</organism>
<sequence>MRKVYTILSFVAAAMVMSALPVLAEEGVKGHDERSMQKDECLLVARLDVANCPNQANSLQGRIERLNREIAKGTDVYTPQELKTLRNERDQVQKIENYVNNNEPSDSI</sequence>
<feature type="chain" id="PRO_5022722566" evidence="1">
    <location>
        <begin position="25"/>
        <end position="108"/>
    </location>
</feature>
<proteinExistence type="predicted"/>
<dbReference type="RefSeq" id="WP_149305961.1">
    <property type="nucleotide sequence ID" value="NZ_SRSD01000001.1"/>
</dbReference>
<protein>
    <submittedName>
        <fullName evidence="2">Uncharacterized protein</fullName>
    </submittedName>
</protein>
<evidence type="ECO:0000256" key="1">
    <source>
        <dbReference type="SAM" id="SignalP"/>
    </source>
</evidence>
<accession>A0A5A9XUW7</accession>
<keyword evidence="1" id="KW-0732">Signal</keyword>
<dbReference type="OrthoDB" id="5398674at2"/>
<dbReference type="Proteomes" id="UP000324298">
    <property type="component" value="Unassembled WGS sequence"/>
</dbReference>